<evidence type="ECO:0000256" key="3">
    <source>
        <dbReference type="ARBA" id="ARBA00022448"/>
    </source>
</evidence>
<dbReference type="AlphaFoldDB" id="A0A448MVA7"/>
<evidence type="ECO:0000256" key="2">
    <source>
        <dbReference type="ARBA" id="ARBA00005417"/>
    </source>
</evidence>
<comment type="similarity">
    <text evidence="2">Belongs to the ABC transporter superfamily.</text>
</comment>
<evidence type="ECO:0000256" key="1">
    <source>
        <dbReference type="ARBA" id="ARBA00004202"/>
    </source>
</evidence>
<keyword evidence="8" id="KW-0378">Hydrolase</keyword>
<dbReference type="Pfam" id="PF00005">
    <property type="entry name" value="ABC_tran"/>
    <property type="match status" value="1"/>
</dbReference>
<dbReference type="GO" id="GO:0046677">
    <property type="term" value="P:response to antibiotic"/>
    <property type="evidence" value="ECO:0007669"/>
    <property type="project" value="UniProtKB-KW"/>
</dbReference>
<gene>
    <name evidence="8" type="primary">drrA_9</name>
    <name evidence="8" type="ORF">NCTC12967_00351</name>
</gene>
<sequence length="255" mass="27822">MTTAISFQNVTKDYATSKGIVRALRGLDLEIPQGVIYGLLGPNGAGKTTALEIAVGLREATGGLARTMGLDPVRENAEVRNRISIQPQNATGFDLLTGEELLDIWSALYPNPRPAEELIRLLDMSGYIDRQLRRLSGGQRQRVNLALALICGVNVTVLDEPSTGLDPMARADLWDALRHLKQEGMTIILSTHDMEEAEVLCDHLAIIDAGAVVAEGSPSELIADAERRHQGPDRFRGLTDVFFQAAGRSFHQQNK</sequence>
<keyword evidence="6" id="KW-0046">Antibiotic resistance</keyword>
<evidence type="ECO:0000259" key="7">
    <source>
        <dbReference type="PROSITE" id="PS50893"/>
    </source>
</evidence>
<accession>A0A448MVA7</accession>
<dbReference type="EMBL" id="LR134406">
    <property type="protein sequence ID" value="VEH69087.1"/>
    <property type="molecule type" value="Genomic_DNA"/>
</dbReference>
<evidence type="ECO:0000256" key="6">
    <source>
        <dbReference type="ARBA" id="ARBA00023251"/>
    </source>
</evidence>
<reference evidence="8 9" key="1">
    <citation type="submission" date="2018-12" db="EMBL/GenBank/DDBJ databases">
        <authorList>
            <consortium name="Pathogen Informatics"/>
        </authorList>
    </citation>
    <scope>NUCLEOTIDE SEQUENCE [LARGE SCALE GENOMIC DNA]</scope>
    <source>
        <strain evidence="8 9">NCTC12967</strain>
    </source>
</reference>
<keyword evidence="3" id="KW-0813">Transport</keyword>
<dbReference type="Proteomes" id="UP000273044">
    <property type="component" value="Chromosome"/>
</dbReference>
<dbReference type="PROSITE" id="PS00211">
    <property type="entry name" value="ABC_TRANSPORTER_1"/>
    <property type="match status" value="1"/>
</dbReference>
<dbReference type="RefSeq" id="WP_061787255.1">
    <property type="nucleotide sequence ID" value="NZ_CAURRE010000033.1"/>
</dbReference>
<protein>
    <submittedName>
        <fullName evidence="8">Daunorubicin/doxorubicin resistance ATP-binding protein DrrA</fullName>
        <ecNumber evidence="8">3.6.3.-</ecNumber>
    </submittedName>
</protein>
<dbReference type="InterPro" id="IPR003593">
    <property type="entry name" value="AAA+_ATPase"/>
</dbReference>
<keyword evidence="9" id="KW-1185">Reference proteome</keyword>
<dbReference type="SUPFAM" id="SSF52540">
    <property type="entry name" value="P-loop containing nucleoside triphosphate hydrolases"/>
    <property type="match status" value="1"/>
</dbReference>
<organism evidence="8 9">
    <name type="scientific">Arachnia propionica</name>
    <dbReference type="NCBI Taxonomy" id="1750"/>
    <lineage>
        <taxon>Bacteria</taxon>
        <taxon>Bacillati</taxon>
        <taxon>Actinomycetota</taxon>
        <taxon>Actinomycetes</taxon>
        <taxon>Propionibacteriales</taxon>
        <taxon>Propionibacteriaceae</taxon>
        <taxon>Arachnia</taxon>
    </lineage>
</organism>
<dbReference type="PANTHER" id="PTHR42711">
    <property type="entry name" value="ABC TRANSPORTER ATP-BINDING PROTEIN"/>
    <property type="match status" value="1"/>
</dbReference>
<evidence type="ECO:0000313" key="8">
    <source>
        <dbReference type="EMBL" id="VEH69087.1"/>
    </source>
</evidence>
<evidence type="ECO:0000256" key="4">
    <source>
        <dbReference type="ARBA" id="ARBA00022741"/>
    </source>
</evidence>
<dbReference type="EC" id="3.6.3.-" evidence="8"/>
<name>A0A448MVA7_9ACTN</name>
<dbReference type="InterPro" id="IPR050763">
    <property type="entry name" value="ABC_transporter_ATP-binding"/>
</dbReference>
<dbReference type="Gene3D" id="3.40.50.300">
    <property type="entry name" value="P-loop containing nucleotide triphosphate hydrolases"/>
    <property type="match status" value="1"/>
</dbReference>
<dbReference type="SMART" id="SM00382">
    <property type="entry name" value="AAA"/>
    <property type="match status" value="1"/>
</dbReference>
<dbReference type="GO" id="GO:0005886">
    <property type="term" value="C:plasma membrane"/>
    <property type="evidence" value="ECO:0007669"/>
    <property type="project" value="UniProtKB-SubCell"/>
</dbReference>
<comment type="subcellular location">
    <subcellularLocation>
        <location evidence="1">Cell membrane</location>
        <topology evidence="1">Peripheral membrane protein</topology>
    </subcellularLocation>
</comment>
<dbReference type="GeneID" id="64405848"/>
<feature type="domain" description="ABC transporter" evidence="7">
    <location>
        <begin position="5"/>
        <end position="234"/>
    </location>
</feature>
<proteinExistence type="inferred from homology"/>
<dbReference type="InterPro" id="IPR027417">
    <property type="entry name" value="P-loop_NTPase"/>
</dbReference>
<dbReference type="GO" id="GO:0016887">
    <property type="term" value="F:ATP hydrolysis activity"/>
    <property type="evidence" value="ECO:0007669"/>
    <property type="project" value="InterPro"/>
</dbReference>
<dbReference type="GO" id="GO:0005524">
    <property type="term" value="F:ATP binding"/>
    <property type="evidence" value="ECO:0007669"/>
    <property type="project" value="UniProtKB-KW"/>
</dbReference>
<dbReference type="PROSITE" id="PS50893">
    <property type="entry name" value="ABC_TRANSPORTER_2"/>
    <property type="match status" value="1"/>
</dbReference>
<evidence type="ECO:0000256" key="5">
    <source>
        <dbReference type="ARBA" id="ARBA00022840"/>
    </source>
</evidence>
<keyword evidence="4" id="KW-0547">Nucleotide-binding</keyword>
<dbReference type="InterPro" id="IPR017871">
    <property type="entry name" value="ABC_transporter-like_CS"/>
</dbReference>
<dbReference type="PANTHER" id="PTHR42711:SF5">
    <property type="entry name" value="ABC TRANSPORTER ATP-BINDING PROTEIN NATA"/>
    <property type="match status" value="1"/>
</dbReference>
<keyword evidence="5 8" id="KW-0067">ATP-binding</keyword>
<dbReference type="InterPro" id="IPR003439">
    <property type="entry name" value="ABC_transporter-like_ATP-bd"/>
</dbReference>
<evidence type="ECO:0000313" key="9">
    <source>
        <dbReference type="Proteomes" id="UP000273044"/>
    </source>
</evidence>